<dbReference type="OrthoDB" id="1119488at2"/>
<name>A0A2S7KPH3_9FLAO</name>
<evidence type="ECO:0008006" key="3">
    <source>
        <dbReference type="Google" id="ProtNLM"/>
    </source>
</evidence>
<evidence type="ECO:0000313" key="2">
    <source>
        <dbReference type="Proteomes" id="UP000239800"/>
    </source>
</evidence>
<reference evidence="1 2" key="1">
    <citation type="submission" date="2016-11" db="EMBL/GenBank/DDBJ databases">
        <title>Trade-off between light-utilization and light-protection in marine flavobacteria.</title>
        <authorList>
            <person name="Kumagai Y."/>
        </authorList>
    </citation>
    <scope>NUCLEOTIDE SEQUENCE [LARGE SCALE GENOMIC DNA]</scope>
    <source>
        <strain evidence="1 2">NBRC 107741</strain>
    </source>
</reference>
<dbReference type="EMBL" id="MQUB01000001">
    <property type="protein sequence ID" value="PQB04478.1"/>
    <property type="molecule type" value="Genomic_DNA"/>
</dbReference>
<organism evidence="1 2">
    <name type="scientific">Aureitalea marina</name>
    <dbReference type="NCBI Taxonomy" id="930804"/>
    <lineage>
        <taxon>Bacteria</taxon>
        <taxon>Pseudomonadati</taxon>
        <taxon>Bacteroidota</taxon>
        <taxon>Flavobacteriia</taxon>
        <taxon>Flavobacteriales</taxon>
        <taxon>Flavobacteriaceae</taxon>
        <taxon>Aureitalea</taxon>
    </lineage>
</organism>
<gene>
    <name evidence="1" type="ORF">BST85_05860</name>
</gene>
<sequence length="133" mass="15838">MRSFLIVLGAIITMASCNSTKNTAAQSNEQVSDTIRIANDSLEYEIIIIENGFYNWLVTQFPEEYYSLGFLENQNRFYVAEYNRRVINPLSFDKDLYIFTINYDPKVSYGKEVNYLLYNYFLYFERTYDQKLK</sequence>
<dbReference type="InterPro" id="IPR046144">
    <property type="entry name" value="DUF6146"/>
</dbReference>
<proteinExistence type="predicted"/>
<dbReference type="Proteomes" id="UP000239800">
    <property type="component" value="Unassembled WGS sequence"/>
</dbReference>
<comment type="caution">
    <text evidence="1">The sequence shown here is derived from an EMBL/GenBank/DDBJ whole genome shotgun (WGS) entry which is preliminary data.</text>
</comment>
<protein>
    <recommendedName>
        <fullName evidence="3">Lipoprotein</fullName>
    </recommendedName>
</protein>
<evidence type="ECO:0000313" key="1">
    <source>
        <dbReference type="EMBL" id="PQB04478.1"/>
    </source>
</evidence>
<dbReference type="PROSITE" id="PS51257">
    <property type="entry name" value="PROKAR_LIPOPROTEIN"/>
    <property type="match status" value="1"/>
</dbReference>
<keyword evidence="2" id="KW-1185">Reference proteome</keyword>
<dbReference type="RefSeq" id="WP_104812404.1">
    <property type="nucleotide sequence ID" value="NZ_MQUB01000001.1"/>
</dbReference>
<dbReference type="Pfam" id="PF19643">
    <property type="entry name" value="DUF6146"/>
    <property type="match status" value="1"/>
</dbReference>
<dbReference type="AlphaFoldDB" id="A0A2S7KPH3"/>
<accession>A0A2S7KPH3</accession>